<organism evidence="2 3">
    <name type="scientific">Talaromyces proteolyticus</name>
    <dbReference type="NCBI Taxonomy" id="1131652"/>
    <lineage>
        <taxon>Eukaryota</taxon>
        <taxon>Fungi</taxon>
        <taxon>Dikarya</taxon>
        <taxon>Ascomycota</taxon>
        <taxon>Pezizomycotina</taxon>
        <taxon>Eurotiomycetes</taxon>
        <taxon>Eurotiomycetidae</taxon>
        <taxon>Eurotiales</taxon>
        <taxon>Trichocomaceae</taxon>
        <taxon>Talaromyces</taxon>
        <taxon>Talaromyces sect. Bacilispori</taxon>
    </lineage>
</organism>
<sequence>MMINVFRFRYYNHKMKFITLIATGLALLPATAVAQAEEPIFELEFKVALFTQKKTTVQFEFQNNDNERLFFTPRYLLLYSSSNDEDPVYDEIGVDSQLVNPNDIYPLTLSANSSTHILGHENAEFSFTFEVARLSAMGTDFTYTTDRYPLPYNEVEICDCMAPVDLVAVHT</sequence>
<accession>A0AAD4KET0</accession>
<dbReference type="AlphaFoldDB" id="A0AAD4KET0"/>
<feature type="signal peptide" evidence="1">
    <location>
        <begin position="1"/>
        <end position="36"/>
    </location>
</feature>
<dbReference type="EMBL" id="JAJTJA010000016">
    <property type="protein sequence ID" value="KAH8689143.1"/>
    <property type="molecule type" value="Genomic_DNA"/>
</dbReference>
<gene>
    <name evidence="2" type="ORF">BGW36DRAFT_391837</name>
</gene>
<evidence type="ECO:0000313" key="3">
    <source>
        <dbReference type="Proteomes" id="UP001201262"/>
    </source>
</evidence>
<dbReference type="RefSeq" id="XP_046065569.1">
    <property type="nucleotide sequence ID" value="XM_046217629.1"/>
</dbReference>
<dbReference type="Proteomes" id="UP001201262">
    <property type="component" value="Unassembled WGS sequence"/>
</dbReference>
<name>A0AAD4KET0_9EURO</name>
<protein>
    <submittedName>
        <fullName evidence="2">Uncharacterized protein</fullName>
    </submittedName>
</protein>
<keyword evidence="3" id="KW-1185">Reference proteome</keyword>
<feature type="chain" id="PRO_5041946821" evidence="1">
    <location>
        <begin position="37"/>
        <end position="171"/>
    </location>
</feature>
<evidence type="ECO:0000256" key="1">
    <source>
        <dbReference type="SAM" id="SignalP"/>
    </source>
</evidence>
<keyword evidence="1" id="KW-0732">Signal</keyword>
<evidence type="ECO:0000313" key="2">
    <source>
        <dbReference type="EMBL" id="KAH8689143.1"/>
    </source>
</evidence>
<dbReference type="GeneID" id="70247916"/>
<comment type="caution">
    <text evidence="2">The sequence shown here is derived from an EMBL/GenBank/DDBJ whole genome shotgun (WGS) entry which is preliminary data.</text>
</comment>
<proteinExistence type="predicted"/>
<reference evidence="2" key="1">
    <citation type="submission" date="2021-12" db="EMBL/GenBank/DDBJ databases">
        <title>Convergent genome expansion in fungi linked to evolution of root-endophyte symbiosis.</title>
        <authorList>
            <consortium name="DOE Joint Genome Institute"/>
            <person name="Ke Y.-H."/>
            <person name="Bonito G."/>
            <person name="Liao H.-L."/>
            <person name="Looney B."/>
            <person name="Rojas-Flechas A."/>
            <person name="Nash J."/>
            <person name="Hameed K."/>
            <person name="Schadt C."/>
            <person name="Martin F."/>
            <person name="Crous P.W."/>
            <person name="Miettinen O."/>
            <person name="Magnuson J.K."/>
            <person name="Labbe J."/>
            <person name="Jacobson D."/>
            <person name="Doktycz M.J."/>
            <person name="Veneault-Fourrey C."/>
            <person name="Kuo A."/>
            <person name="Mondo S."/>
            <person name="Calhoun S."/>
            <person name="Riley R."/>
            <person name="Ohm R."/>
            <person name="LaButti K."/>
            <person name="Andreopoulos B."/>
            <person name="Pangilinan J."/>
            <person name="Nolan M."/>
            <person name="Tritt A."/>
            <person name="Clum A."/>
            <person name="Lipzen A."/>
            <person name="Daum C."/>
            <person name="Barry K."/>
            <person name="Grigoriev I.V."/>
            <person name="Vilgalys R."/>
        </authorList>
    </citation>
    <scope>NUCLEOTIDE SEQUENCE</scope>
    <source>
        <strain evidence="2">PMI_201</strain>
    </source>
</reference>